<name>A0ABM1DR60_PRICU</name>
<keyword evidence="1 4" id="KW-0479">Metal-binding</keyword>
<dbReference type="InterPro" id="IPR013083">
    <property type="entry name" value="Znf_RING/FYVE/PHD"/>
</dbReference>
<dbReference type="RefSeq" id="XP_014662431.1">
    <property type="nucleotide sequence ID" value="XM_014806945.1"/>
</dbReference>
<accession>A0ABM1DR60</accession>
<evidence type="ECO:0000313" key="6">
    <source>
        <dbReference type="Proteomes" id="UP000695022"/>
    </source>
</evidence>
<dbReference type="PROSITE" id="PS50145">
    <property type="entry name" value="ZF_TRAF"/>
    <property type="match status" value="2"/>
</dbReference>
<dbReference type="PANTHER" id="PTHR10131:SF94">
    <property type="entry name" value="TNF RECEPTOR-ASSOCIATED FACTOR 4"/>
    <property type="match status" value="1"/>
</dbReference>
<proteinExistence type="predicted"/>
<feature type="domain" description="TRAF-type" evidence="5">
    <location>
        <begin position="45"/>
        <end position="98"/>
    </location>
</feature>
<keyword evidence="2 4" id="KW-0863">Zinc-finger</keyword>
<gene>
    <name evidence="7" type="primary">LOC106805382</name>
</gene>
<evidence type="ECO:0000256" key="3">
    <source>
        <dbReference type="ARBA" id="ARBA00022833"/>
    </source>
</evidence>
<keyword evidence="3 4" id="KW-0862">Zinc</keyword>
<dbReference type="PANTHER" id="PTHR10131">
    <property type="entry name" value="TNF RECEPTOR ASSOCIATED FACTOR"/>
    <property type="match status" value="1"/>
</dbReference>
<evidence type="ECO:0000256" key="1">
    <source>
        <dbReference type="ARBA" id="ARBA00022723"/>
    </source>
</evidence>
<organism evidence="6 7">
    <name type="scientific">Priapulus caudatus</name>
    <name type="common">Priapulid worm</name>
    <dbReference type="NCBI Taxonomy" id="37621"/>
    <lineage>
        <taxon>Eukaryota</taxon>
        <taxon>Metazoa</taxon>
        <taxon>Ecdysozoa</taxon>
        <taxon>Scalidophora</taxon>
        <taxon>Priapulida</taxon>
        <taxon>Priapulimorpha</taxon>
        <taxon>Priapulimorphida</taxon>
        <taxon>Priapulidae</taxon>
        <taxon>Priapulus</taxon>
    </lineage>
</organism>
<dbReference type="Pfam" id="PF02176">
    <property type="entry name" value="zf-TRAF"/>
    <property type="match status" value="1"/>
</dbReference>
<feature type="zinc finger region" description="TRAF-type" evidence="4">
    <location>
        <begin position="100"/>
        <end position="151"/>
    </location>
</feature>
<dbReference type="InterPro" id="IPR001293">
    <property type="entry name" value="Znf_TRAF"/>
</dbReference>
<reference evidence="7" key="1">
    <citation type="submission" date="2025-08" db="UniProtKB">
        <authorList>
            <consortium name="RefSeq"/>
        </authorList>
    </citation>
    <scope>IDENTIFICATION</scope>
</reference>
<feature type="domain" description="TRAF-type" evidence="5">
    <location>
        <begin position="100"/>
        <end position="151"/>
    </location>
</feature>
<dbReference type="SUPFAM" id="SSF49599">
    <property type="entry name" value="TRAF domain-like"/>
    <property type="match status" value="2"/>
</dbReference>
<feature type="zinc finger region" description="TRAF-type" evidence="4">
    <location>
        <begin position="45"/>
        <end position="98"/>
    </location>
</feature>
<dbReference type="Gene3D" id="3.30.40.10">
    <property type="entry name" value="Zinc/RING finger domain, C3HC4 (zinc finger)"/>
    <property type="match status" value="2"/>
</dbReference>
<evidence type="ECO:0000256" key="4">
    <source>
        <dbReference type="PROSITE-ProRule" id="PRU00207"/>
    </source>
</evidence>
<keyword evidence="6" id="KW-1185">Reference proteome</keyword>
<dbReference type="Proteomes" id="UP000695022">
    <property type="component" value="Unplaced"/>
</dbReference>
<evidence type="ECO:0000313" key="7">
    <source>
        <dbReference type="RefSeq" id="XP_014662431.1"/>
    </source>
</evidence>
<dbReference type="GeneID" id="106805382"/>
<evidence type="ECO:0000259" key="5">
    <source>
        <dbReference type="PROSITE" id="PS50145"/>
    </source>
</evidence>
<sequence length="160" mass="18399">MADRTCRLVIYADPDTEATVMSMKIRCIHSKAGCKWSDQLKQLQSHLVTCRYDAVPCTNNCPAMLAKIALDDHLTYTCPRRKETCEFCSREFTGEMLEGHLGSCQFEPVFCEEKCGATLQRRFLSNHLLNECSKRRVACKYCSREFVYETLTVSTHKNNH</sequence>
<protein>
    <submittedName>
        <fullName evidence="7">TNF receptor-associated factor 4-like</fullName>
    </submittedName>
</protein>
<evidence type="ECO:0000256" key="2">
    <source>
        <dbReference type="ARBA" id="ARBA00022771"/>
    </source>
</evidence>